<dbReference type="Pfam" id="PF01872">
    <property type="entry name" value="RibD_C"/>
    <property type="match status" value="1"/>
</dbReference>
<evidence type="ECO:0000256" key="2">
    <source>
        <dbReference type="ARBA" id="ARBA00022857"/>
    </source>
</evidence>
<feature type="domain" description="Bacterial bifunctional deaminase-reductase C-terminal" evidence="4">
    <location>
        <begin position="36"/>
        <end position="197"/>
    </location>
</feature>
<name>A0ABW4LI86_9MICO</name>
<keyword evidence="2" id="KW-0521">NADP</keyword>
<evidence type="ECO:0000313" key="5">
    <source>
        <dbReference type="EMBL" id="MFD1722899.1"/>
    </source>
</evidence>
<dbReference type="PANTHER" id="PTHR38011">
    <property type="entry name" value="DIHYDROFOLATE REDUCTASE FAMILY PROTEIN (AFU_ORTHOLOGUE AFUA_8G06820)"/>
    <property type="match status" value="1"/>
</dbReference>
<dbReference type="InterPro" id="IPR024072">
    <property type="entry name" value="DHFR-like_dom_sf"/>
</dbReference>
<comment type="caution">
    <text evidence="5">The sequence shown here is derived from an EMBL/GenBank/DDBJ whole genome shotgun (WGS) entry which is preliminary data.</text>
</comment>
<organism evidence="5 6">
    <name type="scientific">Amnibacterium endophyticum</name>
    <dbReference type="NCBI Taxonomy" id="2109337"/>
    <lineage>
        <taxon>Bacteria</taxon>
        <taxon>Bacillati</taxon>
        <taxon>Actinomycetota</taxon>
        <taxon>Actinomycetes</taxon>
        <taxon>Micrococcales</taxon>
        <taxon>Microbacteriaceae</taxon>
        <taxon>Amnibacterium</taxon>
    </lineage>
</organism>
<keyword evidence="3" id="KW-0560">Oxidoreductase</keyword>
<keyword evidence="6" id="KW-1185">Reference proteome</keyword>
<evidence type="ECO:0000256" key="3">
    <source>
        <dbReference type="ARBA" id="ARBA00023002"/>
    </source>
</evidence>
<dbReference type="PANTHER" id="PTHR38011:SF7">
    <property type="entry name" value="2,5-DIAMINO-6-RIBOSYLAMINO-4(3H)-PYRIMIDINONE 5'-PHOSPHATE REDUCTASE"/>
    <property type="match status" value="1"/>
</dbReference>
<dbReference type="SUPFAM" id="SSF53597">
    <property type="entry name" value="Dihydrofolate reductase-like"/>
    <property type="match status" value="1"/>
</dbReference>
<protein>
    <submittedName>
        <fullName evidence="5">Dihydrofolate reductase family protein</fullName>
    </submittedName>
</protein>
<evidence type="ECO:0000313" key="6">
    <source>
        <dbReference type="Proteomes" id="UP001597347"/>
    </source>
</evidence>
<dbReference type="InterPro" id="IPR050765">
    <property type="entry name" value="Riboflavin_Biosynth_HTPR"/>
</dbReference>
<gene>
    <name evidence="5" type="ORF">ACFSBI_15215</name>
</gene>
<dbReference type="InterPro" id="IPR002734">
    <property type="entry name" value="RibDG_C"/>
</dbReference>
<comment type="pathway">
    <text evidence="1">Cofactor biosynthesis; riboflavin biosynthesis.</text>
</comment>
<dbReference type="RefSeq" id="WP_377936410.1">
    <property type="nucleotide sequence ID" value="NZ_JBHUEA010000032.1"/>
</dbReference>
<dbReference type="Proteomes" id="UP001597347">
    <property type="component" value="Unassembled WGS sequence"/>
</dbReference>
<evidence type="ECO:0000256" key="1">
    <source>
        <dbReference type="ARBA" id="ARBA00005104"/>
    </source>
</evidence>
<reference evidence="6" key="1">
    <citation type="journal article" date="2019" name="Int. J. Syst. Evol. Microbiol.">
        <title>The Global Catalogue of Microorganisms (GCM) 10K type strain sequencing project: providing services to taxonomists for standard genome sequencing and annotation.</title>
        <authorList>
            <consortium name="The Broad Institute Genomics Platform"/>
            <consortium name="The Broad Institute Genome Sequencing Center for Infectious Disease"/>
            <person name="Wu L."/>
            <person name="Ma J."/>
        </authorList>
    </citation>
    <scope>NUCLEOTIDE SEQUENCE [LARGE SCALE GENOMIC DNA]</scope>
    <source>
        <strain evidence="6">CGMCC 1.12471</strain>
    </source>
</reference>
<dbReference type="EMBL" id="JBHUEA010000032">
    <property type="protein sequence ID" value="MFD1722899.1"/>
    <property type="molecule type" value="Genomic_DNA"/>
</dbReference>
<dbReference type="Gene3D" id="3.40.430.10">
    <property type="entry name" value="Dihydrofolate Reductase, subunit A"/>
    <property type="match status" value="1"/>
</dbReference>
<accession>A0ABW4LI86</accession>
<sequence length="237" mass="24262">MTLVVPLAPEPGDAVDLEGDALRAWLAERYALDGDRWLRLELVTGLGGQITGPSGTSDDLTGGIDRVLLGVLRRSADAVLVGAGSARAERLRLPATAALAIASRRGRLAPEDVPAPEDGRRALVLCPAAVSGRQAELLGDRADVVPVPGGPDAARPLLDALADRGLGRVVCEGGGGLATVLLAAGAVDEFDQTIAPIASSPGAPLLSGPLAPVGARLAGLLRDETDRLYARWRFPAG</sequence>
<proteinExistence type="predicted"/>
<evidence type="ECO:0000259" key="4">
    <source>
        <dbReference type="Pfam" id="PF01872"/>
    </source>
</evidence>